<evidence type="ECO:0000256" key="2">
    <source>
        <dbReference type="ARBA" id="ARBA00013168"/>
    </source>
</evidence>
<organism evidence="11">
    <name type="scientific">Panicum hallii</name>
    <dbReference type="NCBI Taxonomy" id="206008"/>
    <lineage>
        <taxon>Eukaryota</taxon>
        <taxon>Viridiplantae</taxon>
        <taxon>Streptophyta</taxon>
        <taxon>Embryophyta</taxon>
        <taxon>Tracheophyta</taxon>
        <taxon>Spermatophyta</taxon>
        <taxon>Magnoliopsida</taxon>
        <taxon>Liliopsida</taxon>
        <taxon>Poales</taxon>
        <taxon>Poaceae</taxon>
        <taxon>PACMAD clade</taxon>
        <taxon>Panicoideae</taxon>
        <taxon>Panicodae</taxon>
        <taxon>Paniceae</taxon>
        <taxon>Panicinae</taxon>
        <taxon>Panicum</taxon>
        <taxon>Panicum sect. Panicum</taxon>
    </lineage>
</organism>
<evidence type="ECO:0000256" key="4">
    <source>
        <dbReference type="ARBA" id="ARBA00022598"/>
    </source>
</evidence>
<dbReference type="SUPFAM" id="SSF55681">
    <property type="entry name" value="Class II aaRS and biotin synthetases"/>
    <property type="match status" value="1"/>
</dbReference>
<dbReference type="Pfam" id="PF01411">
    <property type="entry name" value="tRNA-synt_2c"/>
    <property type="match status" value="1"/>
</dbReference>
<dbReference type="GO" id="GO:0005524">
    <property type="term" value="F:ATP binding"/>
    <property type="evidence" value="ECO:0007669"/>
    <property type="project" value="UniProtKB-KW"/>
</dbReference>
<keyword evidence="4" id="KW-0436">Ligase</keyword>
<keyword evidence="6" id="KW-0067">ATP-binding</keyword>
<dbReference type="AlphaFoldDB" id="A0A2T8KJG0"/>
<dbReference type="GO" id="GO:0000049">
    <property type="term" value="F:tRNA binding"/>
    <property type="evidence" value="ECO:0007669"/>
    <property type="project" value="UniProtKB-KW"/>
</dbReference>
<dbReference type="GO" id="GO:0002161">
    <property type="term" value="F:aminoacyl-tRNA deacylase activity"/>
    <property type="evidence" value="ECO:0007669"/>
    <property type="project" value="TreeGrafter"/>
</dbReference>
<sequence length="240" mass="26643">MAGATPKTSWFSLDWPVYEIRETFFSYLAENQYAKLSSTPVIPIDDPKVPLIHTCLNRLKGALNGTGSHRTCFSLRCIVTSSDDVIEHFRSDATYHRFTEILGSWSSGDYFKEEAIGLLHSLLSKKYGLPESIIHATYFSGDTSSGLSPDNESKTALQKCIGEERILPSMSKRAGEEFDSYSGKVGEADTDGVDTAYRLLADHMRMISVTNAPGSQLGKCVMFRLVTNVNNYNISVWLVC</sequence>
<feature type="domain" description="Alanyl-transfer RNA synthetases family profile" evidence="10">
    <location>
        <begin position="15"/>
        <end position="211"/>
    </location>
</feature>
<dbReference type="InterPro" id="IPR018164">
    <property type="entry name" value="Ala-tRNA-synth_IIc_N"/>
</dbReference>
<protein>
    <recommendedName>
        <fullName evidence="2">alanine--tRNA ligase</fullName>
        <ecNumber evidence="2">6.1.1.7</ecNumber>
    </recommendedName>
</protein>
<dbReference type="GO" id="GO:0004813">
    <property type="term" value="F:alanine-tRNA ligase activity"/>
    <property type="evidence" value="ECO:0007669"/>
    <property type="project" value="UniProtKB-EC"/>
</dbReference>
<reference evidence="11" key="1">
    <citation type="submission" date="2018-04" db="EMBL/GenBank/DDBJ databases">
        <title>WGS assembly of Panicum hallii.</title>
        <authorList>
            <person name="Lovell J."/>
            <person name="Jenkins J."/>
            <person name="Lowry D."/>
            <person name="Mamidi S."/>
            <person name="Sreedasyam A."/>
            <person name="Weng X."/>
            <person name="Barry K."/>
            <person name="Bonette J."/>
            <person name="Campitelli B."/>
            <person name="Daum C."/>
            <person name="Gordon S."/>
            <person name="Gould B."/>
            <person name="Lipzen A."/>
            <person name="Macqueen A."/>
            <person name="Palacio-Mejia J."/>
            <person name="Plott C."/>
            <person name="Shakirov E."/>
            <person name="Shu S."/>
            <person name="Yoshinaga Y."/>
            <person name="Zane M."/>
            <person name="Rokhsar D."/>
            <person name="Grimwood J."/>
            <person name="Schmutz J."/>
            <person name="Juenger T."/>
        </authorList>
    </citation>
    <scope>NUCLEOTIDE SEQUENCE [LARGE SCALE GENOMIC DNA]</scope>
    <source>
        <strain evidence="11">FIL2</strain>
    </source>
</reference>
<keyword evidence="7" id="KW-0694">RNA-binding</keyword>
<gene>
    <name evidence="11" type="ORF">PAHAL_3G263200</name>
</gene>
<dbReference type="GO" id="GO:0006419">
    <property type="term" value="P:alanyl-tRNA aminoacylation"/>
    <property type="evidence" value="ECO:0007669"/>
    <property type="project" value="InterPro"/>
</dbReference>
<dbReference type="Proteomes" id="UP000243499">
    <property type="component" value="Chromosome 3"/>
</dbReference>
<dbReference type="Gramene" id="PVH62301">
    <property type="protein sequence ID" value="PVH62301"/>
    <property type="gene ID" value="PAHAL_3G263200"/>
</dbReference>
<evidence type="ECO:0000256" key="7">
    <source>
        <dbReference type="ARBA" id="ARBA00022884"/>
    </source>
</evidence>
<dbReference type="Gene3D" id="3.30.930.10">
    <property type="entry name" value="Bira Bifunctional Protein, Domain 2"/>
    <property type="match status" value="1"/>
</dbReference>
<evidence type="ECO:0000313" key="11">
    <source>
        <dbReference type="EMBL" id="PVH62301.1"/>
    </source>
</evidence>
<evidence type="ECO:0000259" key="10">
    <source>
        <dbReference type="PROSITE" id="PS50860"/>
    </source>
</evidence>
<proteinExistence type="inferred from homology"/>
<dbReference type="InterPro" id="IPR045864">
    <property type="entry name" value="aa-tRNA-synth_II/BPL/LPL"/>
</dbReference>
<keyword evidence="5" id="KW-0547">Nucleotide-binding</keyword>
<evidence type="ECO:0000256" key="6">
    <source>
        <dbReference type="ARBA" id="ARBA00022840"/>
    </source>
</evidence>
<keyword evidence="8" id="KW-0648">Protein biosynthesis</keyword>
<dbReference type="InterPro" id="IPR050058">
    <property type="entry name" value="Ala-tRNA_ligase"/>
</dbReference>
<evidence type="ECO:0000256" key="8">
    <source>
        <dbReference type="ARBA" id="ARBA00022917"/>
    </source>
</evidence>
<dbReference type="GO" id="GO:0005739">
    <property type="term" value="C:mitochondrion"/>
    <property type="evidence" value="ECO:0007669"/>
    <property type="project" value="TreeGrafter"/>
</dbReference>
<accession>A0A2T8KJG0</accession>
<name>A0A2T8KJG0_9POAL</name>
<dbReference type="PROSITE" id="PS50860">
    <property type="entry name" value="AA_TRNA_LIGASE_II_ALA"/>
    <property type="match status" value="1"/>
</dbReference>
<evidence type="ECO:0000256" key="5">
    <source>
        <dbReference type="ARBA" id="ARBA00022741"/>
    </source>
</evidence>
<dbReference type="PANTHER" id="PTHR11777">
    <property type="entry name" value="ALANYL-TRNA SYNTHETASE"/>
    <property type="match status" value="1"/>
</dbReference>
<evidence type="ECO:0000256" key="1">
    <source>
        <dbReference type="ARBA" id="ARBA00008226"/>
    </source>
</evidence>
<dbReference type="InterPro" id="IPR018165">
    <property type="entry name" value="Ala-tRNA-synth_IIc_core"/>
</dbReference>
<dbReference type="EMBL" id="CM008048">
    <property type="protein sequence ID" value="PVH62301.1"/>
    <property type="molecule type" value="Genomic_DNA"/>
</dbReference>
<evidence type="ECO:0000256" key="9">
    <source>
        <dbReference type="ARBA" id="ARBA00023146"/>
    </source>
</evidence>
<evidence type="ECO:0000256" key="3">
    <source>
        <dbReference type="ARBA" id="ARBA00022555"/>
    </source>
</evidence>
<keyword evidence="9" id="KW-0030">Aminoacyl-tRNA synthetase</keyword>
<keyword evidence="3" id="KW-0820">tRNA-binding</keyword>
<dbReference type="EC" id="6.1.1.7" evidence="2"/>
<dbReference type="PANTHER" id="PTHR11777:SF9">
    <property type="entry name" value="ALANINE--TRNA LIGASE, CYTOPLASMIC"/>
    <property type="match status" value="1"/>
</dbReference>
<dbReference type="GO" id="GO:0009507">
    <property type="term" value="C:chloroplast"/>
    <property type="evidence" value="ECO:0007669"/>
    <property type="project" value="TreeGrafter"/>
</dbReference>
<comment type="similarity">
    <text evidence="1">Belongs to the class-II aminoacyl-tRNA synthetase family.</text>
</comment>